<gene>
    <name evidence="9" type="ORF">EURHEDRAFT_408069</name>
</gene>
<dbReference type="GeneID" id="63695858"/>
<feature type="chain" id="PRO_5001496190" description="Arylsulfatase" evidence="7">
    <location>
        <begin position="21"/>
        <end position="573"/>
    </location>
</feature>
<protein>
    <recommendedName>
        <fullName evidence="5">Arylsulfatase</fullName>
        <shortName evidence="5">AS</shortName>
        <ecNumber evidence="5">3.1.6.1</ecNumber>
    </recommendedName>
    <alternativeName>
        <fullName evidence="5">Aryl-sulfate sulphohydrolase</fullName>
    </alternativeName>
</protein>
<evidence type="ECO:0000256" key="1">
    <source>
        <dbReference type="ARBA" id="ARBA00008779"/>
    </source>
</evidence>
<feature type="domain" description="Sulfatase N-terminal" evidence="8">
    <location>
        <begin position="32"/>
        <end position="381"/>
    </location>
</feature>
<dbReference type="CDD" id="cd16147">
    <property type="entry name" value="G6S"/>
    <property type="match status" value="1"/>
</dbReference>
<dbReference type="InterPro" id="IPR000917">
    <property type="entry name" value="Sulfatase_N"/>
</dbReference>
<reference evidence="10" key="1">
    <citation type="journal article" date="2014" name="Nat. Commun.">
        <title>Genomic adaptations of the halophilic Dead Sea filamentous fungus Eurotium rubrum.</title>
        <authorList>
            <person name="Kis-Papo T."/>
            <person name="Weig A.R."/>
            <person name="Riley R."/>
            <person name="Persoh D."/>
            <person name="Salamov A."/>
            <person name="Sun H."/>
            <person name="Lipzen A."/>
            <person name="Wasser S.P."/>
            <person name="Rambold G."/>
            <person name="Grigoriev I.V."/>
            <person name="Nevo E."/>
        </authorList>
    </citation>
    <scope>NUCLEOTIDE SEQUENCE [LARGE SCALE GENOMIC DNA]</scope>
    <source>
        <strain evidence="10">CBS 135680</strain>
    </source>
</reference>
<name>A0A017SPE7_ASPRC</name>
<keyword evidence="4" id="KW-0325">Glycoprotein</keyword>
<comment type="catalytic activity">
    <reaction evidence="5">
        <text>an aryl sulfate + H2O = a phenol + sulfate + H(+)</text>
        <dbReference type="Rhea" id="RHEA:17261"/>
        <dbReference type="ChEBI" id="CHEBI:15377"/>
        <dbReference type="ChEBI" id="CHEBI:15378"/>
        <dbReference type="ChEBI" id="CHEBI:16189"/>
        <dbReference type="ChEBI" id="CHEBI:33853"/>
        <dbReference type="ChEBI" id="CHEBI:140317"/>
        <dbReference type="EC" id="3.1.6.1"/>
    </reaction>
</comment>
<dbReference type="GO" id="GO:0004065">
    <property type="term" value="F:arylsulfatase activity"/>
    <property type="evidence" value="ECO:0007669"/>
    <property type="project" value="UniProtKB-UniRule"/>
</dbReference>
<dbReference type="SUPFAM" id="SSF53649">
    <property type="entry name" value="Alkaline phosphatase-like"/>
    <property type="match status" value="1"/>
</dbReference>
<dbReference type="EC" id="3.1.6.1" evidence="5"/>
<evidence type="ECO:0000256" key="7">
    <source>
        <dbReference type="SAM" id="SignalP"/>
    </source>
</evidence>
<dbReference type="GO" id="GO:0005539">
    <property type="term" value="F:glycosaminoglycan binding"/>
    <property type="evidence" value="ECO:0007669"/>
    <property type="project" value="TreeGrafter"/>
</dbReference>
<keyword evidence="3 5" id="KW-0378">Hydrolase</keyword>
<dbReference type="HOGENOM" id="CLU_006332_4_0_1"/>
<dbReference type="OrthoDB" id="96314at2759"/>
<dbReference type="PANTHER" id="PTHR43108">
    <property type="entry name" value="N-ACETYLGLUCOSAMINE-6-SULFATASE FAMILY MEMBER"/>
    <property type="match status" value="1"/>
</dbReference>
<evidence type="ECO:0000256" key="3">
    <source>
        <dbReference type="ARBA" id="ARBA00022801"/>
    </source>
</evidence>
<proteinExistence type="inferred from homology"/>
<comment type="similarity">
    <text evidence="1 5">Belongs to the sulfatase family.</text>
</comment>
<dbReference type="PIRSF" id="PIRSF000972">
    <property type="entry name" value="Arylsulf_plant"/>
    <property type="match status" value="1"/>
</dbReference>
<dbReference type="Gene3D" id="3.40.720.10">
    <property type="entry name" value="Alkaline Phosphatase, subunit A"/>
    <property type="match status" value="1"/>
</dbReference>
<organism evidence="9 10">
    <name type="scientific">Aspergillus ruber (strain CBS 135680)</name>
    <dbReference type="NCBI Taxonomy" id="1388766"/>
    <lineage>
        <taxon>Eukaryota</taxon>
        <taxon>Fungi</taxon>
        <taxon>Dikarya</taxon>
        <taxon>Ascomycota</taxon>
        <taxon>Pezizomycotina</taxon>
        <taxon>Eurotiomycetes</taxon>
        <taxon>Eurotiomycetidae</taxon>
        <taxon>Eurotiales</taxon>
        <taxon>Aspergillaceae</taxon>
        <taxon>Aspergillus</taxon>
        <taxon>Aspergillus subgen. Aspergillus</taxon>
    </lineage>
</organism>
<dbReference type="Proteomes" id="UP000019804">
    <property type="component" value="Unassembled WGS sequence"/>
</dbReference>
<dbReference type="GO" id="GO:0018958">
    <property type="term" value="P:phenol-containing compound metabolic process"/>
    <property type="evidence" value="ECO:0007669"/>
    <property type="project" value="InterPro"/>
</dbReference>
<dbReference type="PROSITE" id="PS00523">
    <property type="entry name" value="SULFATASE_1"/>
    <property type="match status" value="1"/>
</dbReference>
<evidence type="ECO:0000313" key="10">
    <source>
        <dbReference type="Proteomes" id="UP000019804"/>
    </source>
</evidence>
<comment type="PTM">
    <text evidence="6">The conversion to 3-oxoalanine (also known as C-formylglycine, FGly), of a serine or cysteine residue in prokaryotes and of a cysteine residue in eukaryotes, is critical for catalytic activity.</text>
</comment>
<keyword evidence="10" id="KW-1185">Reference proteome</keyword>
<feature type="signal peptide" evidence="7">
    <location>
        <begin position="1"/>
        <end position="20"/>
    </location>
</feature>
<accession>A0A017SPE7</accession>
<dbReference type="AlphaFoldDB" id="A0A017SPE7"/>
<dbReference type="InterPro" id="IPR012083">
    <property type="entry name" value="Arylsulfatase"/>
</dbReference>
<dbReference type="GO" id="GO:0008449">
    <property type="term" value="F:N-acetylglucosamine-6-sulfatase activity"/>
    <property type="evidence" value="ECO:0007669"/>
    <property type="project" value="TreeGrafter"/>
</dbReference>
<keyword evidence="2 7" id="KW-0732">Signal</keyword>
<evidence type="ECO:0000256" key="6">
    <source>
        <dbReference type="PIRSR" id="PIRSR000972-50"/>
    </source>
</evidence>
<evidence type="ECO:0000256" key="2">
    <source>
        <dbReference type="ARBA" id="ARBA00022729"/>
    </source>
</evidence>
<dbReference type="Pfam" id="PF00884">
    <property type="entry name" value="Sulfatase"/>
    <property type="match status" value="1"/>
</dbReference>
<dbReference type="InterPro" id="IPR024607">
    <property type="entry name" value="Sulfatase_CS"/>
</dbReference>
<dbReference type="PANTHER" id="PTHR43108:SF8">
    <property type="entry name" value="SD21168P"/>
    <property type="match status" value="1"/>
</dbReference>
<dbReference type="RefSeq" id="XP_040642546.1">
    <property type="nucleotide sequence ID" value="XM_040780734.1"/>
</dbReference>
<evidence type="ECO:0000256" key="4">
    <source>
        <dbReference type="ARBA" id="ARBA00023180"/>
    </source>
</evidence>
<sequence length="573" mass="64358">MLSMKLSNILAMGLVATTQAIPTNRNQPKKQPNFVYIMTDDQDLTMNSPAYMPHVQASIKDKGTFFANHFVTTALCCPSRVSLLTGKQAHNTNVTNVSPPWGGYPKFIERGFNEDFLPVWLQNAGYNTYYTGKLMNAHSIDNYNAPHVEGFNGSDFLLDPYTYSYYNSTYQRNHDPPVSYEGDHTTVVTAEKTLGFLEDALASDRPFFLATCPIAPHANIEPNALAADGDTLMTAAIPESKYEHLFEDVRIPRTDNFNPKDSTGANWIKTLPLQNQTIVDYEDHYYRQRLRSLQGVDNLVNALIERLESSGQLENTYIIFTSDNGYHIGQHRMAPGKSTGFEEDIRVPFFIRGPGVPGGRVDNTVTTHIDLAPTFFELAGIPLREDFDGTPMRVAEESRGVVHEHVTVEYWGSAPVEGEFASVASPLGTKRNTYKSIRILGEGYNLYYSVWCSNEHELYNLATDPYEIQNLYPGQSTNTTSTDPHLFNRDLSTLIPRLDALLMVLKSCKGSTCLKPWDVLHPGGFVQSLSDAMDEQYDRFYEEQPKVSYSKCEQGYIIGSEGAQDVLNWEAWA</sequence>
<evidence type="ECO:0000313" key="9">
    <source>
        <dbReference type="EMBL" id="EYE98858.1"/>
    </source>
</evidence>
<dbReference type="STRING" id="1388766.A0A017SPE7"/>
<dbReference type="InterPro" id="IPR017850">
    <property type="entry name" value="Alkaline_phosphatase_core_sf"/>
</dbReference>
<dbReference type="FunFam" id="3.40.720.10:FF:000051">
    <property type="entry name" value="Arylsulfatase"/>
    <property type="match status" value="1"/>
</dbReference>
<evidence type="ECO:0000259" key="8">
    <source>
        <dbReference type="Pfam" id="PF00884"/>
    </source>
</evidence>
<evidence type="ECO:0000256" key="5">
    <source>
        <dbReference type="PIRNR" id="PIRNR000972"/>
    </source>
</evidence>
<dbReference type="EMBL" id="KK088412">
    <property type="protein sequence ID" value="EYE98858.1"/>
    <property type="molecule type" value="Genomic_DNA"/>
</dbReference>
<feature type="modified residue" description="3-oxoalanine (Cys)" evidence="6">
    <location>
        <position position="76"/>
    </location>
</feature>